<comment type="caution">
    <text evidence="1">The sequence shown here is derived from an EMBL/GenBank/DDBJ whole genome shotgun (WGS) entry which is preliminary data.</text>
</comment>
<dbReference type="OrthoDB" id="9675250at2759"/>
<accession>A0A835HEW1</accession>
<keyword evidence="2" id="KW-1185">Reference proteome</keyword>
<reference evidence="1 2" key="1">
    <citation type="submission" date="2020-10" db="EMBL/GenBank/DDBJ databases">
        <title>The Coptis chinensis genome and diversification of protoberbering-type alkaloids.</title>
        <authorList>
            <person name="Wang B."/>
            <person name="Shu S."/>
            <person name="Song C."/>
            <person name="Liu Y."/>
        </authorList>
    </citation>
    <scope>NUCLEOTIDE SEQUENCE [LARGE SCALE GENOMIC DNA]</scope>
    <source>
        <strain evidence="1">HL-2020</strain>
        <tissue evidence="1">Leaf</tissue>
    </source>
</reference>
<dbReference type="EMBL" id="JADFTS010000007">
    <property type="protein sequence ID" value="KAF9598531.1"/>
    <property type="molecule type" value="Genomic_DNA"/>
</dbReference>
<dbReference type="GO" id="GO:0047734">
    <property type="term" value="F:CDP-glycerol diphosphatase activity"/>
    <property type="evidence" value="ECO:0007669"/>
    <property type="project" value="TreeGrafter"/>
</dbReference>
<dbReference type="AlphaFoldDB" id="A0A835HEW1"/>
<dbReference type="Proteomes" id="UP000631114">
    <property type="component" value="Unassembled WGS sequence"/>
</dbReference>
<gene>
    <name evidence="1" type="ORF">IFM89_028063</name>
</gene>
<evidence type="ECO:0008006" key="3">
    <source>
        <dbReference type="Google" id="ProtNLM"/>
    </source>
</evidence>
<dbReference type="SUPFAM" id="SSF56300">
    <property type="entry name" value="Metallo-dependent phosphatases"/>
    <property type="match status" value="1"/>
</dbReference>
<dbReference type="GO" id="GO:0047631">
    <property type="term" value="F:ADP-ribose diphosphatase activity"/>
    <property type="evidence" value="ECO:0007669"/>
    <property type="project" value="TreeGrafter"/>
</dbReference>
<dbReference type="PANTHER" id="PTHR16509:SF1">
    <property type="entry name" value="MANGANESE-DEPENDENT ADP-RIBOSE_CDP-ALCOHOL DIPHOSPHATASE"/>
    <property type="match status" value="1"/>
</dbReference>
<dbReference type="PANTHER" id="PTHR16509">
    <property type="match status" value="1"/>
</dbReference>
<evidence type="ECO:0000313" key="1">
    <source>
        <dbReference type="EMBL" id="KAF9598531.1"/>
    </source>
</evidence>
<dbReference type="GO" id="GO:0030145">
    <property type="term" value="F:manganese ion binding"/>
    <property type="evidence" value="ECO:0007669"/>
    <property type="project" value="TreeGrafter"/>
</dbReference>
<dbReference type="GO" id="GO:0008663">
    <property type="term" value="F:2',3'-cyclic-nucleotide 2'-phosphodiesterase activity"/>
    <property type="evidence" value="ECO:0007669"/>
    <property type="project" value="TreeGrafter"/>
</dbReference>
<name>A0A835HEW1_9MAGN</name>
<sequence length="286" mass="32658">MRLMKPDDPSLPMEIISNILIRMPPELFQNAFRYVCHQWFDEISIPHFIMQNFAHSEPKLVRFTYGYKNNYYGILEAMDVKEGELVEDNVKEGGDQMESIPWWGCIRNSCNGLILAYYDFSQKPDYRFVVLDGYDISAIGWSHDHPKTMEALKILQEKNPNSEKNSPAGMVEWREGHDHKGGHSIDSHGVHHRVLEVALECPPGSNAFGYIDAYPDRLSLFGTDTSSQISWKSSWSAGLKRSVRVGERGFREAAMSFLDHDCSANVLHTSLVKITHSIFNLNEMKG</sequence>
<protein>
    <recommendedName>
        <fullName evidence="3">F-box domain-containing protein</fullName>
    </recommendedName>
</protein>
<evidence type="ECO:0000313" key="2">
    <source>
        <dbReference type="Proteomes" id="UP000631114"/>
    </source>
</evidence>
<dbReference type="InterPro" id="IPR029052">
    <property type="entry name" value="Metallo-depent_PP-like"/>
</dbReference>
<proteinExistence type="predicted"/>
<dbReference type="Gene3D" id="3.60.21.10">
    <property type="match status" value="2"/>
</dbReference>
<organism evidence="1 2">
    <name type="scientific">Coptis chinensis</name>
    <dbReference type="NCBI Taxonomy" id="261450"/>
    <lineage>
        <taxon>Eukaryota</taxon>
        <taxon>Viridiplantae</taxon>
        <taxon>Streptophyta</taxon>
        <taxon>Embryophyta</taxon>
        <taxon>Tracheophyta</taxon>
        <taxon>Spermatophyta</taxon>
        <taxon>Magnoliopsida</taxon>
        <taxon>Ranunculales</taxon>
        <taxon>Ranunculaceae</taxon>
        <taxon>Coptidoideae</taxon>
        <taxon>Coptis</taxon>
    </lineage>
</organism>